<dbReference type="PROSITE" id="PS50835">
    <property type="entry name" value="IG_LIKE"/>
    <property type="match status" value="1"/>
</dbReference>
<dbReference type="Proteomes" id="UP000677228">
    <property type="component" value="Unassembled WGS sequence"/>
</dbReference>
<keyword evidence="2" id="KW-0732">Signal</keyword>
<dbReference type="InterPro" id="IPR003599">
    <property type="entry name" value="Ig_sub"/>
</dbReference>
<proteinExistence type="predicted"/>
<dbReference type="InterPro" id="IPR036179">
    <property type="entry name" value="Ig-like_dom_sf"/>
</dbReference>
<feature type="domain" description="Ig-like" evidence="3">
    <location>
        <begin position="127"/>
        <end position="223"/>
    </location>
</feature>
<feature type="chain" id="PRO_5035707402" description="Ig-like domain-containing protein" evidence="2">
    <location>
        <begin position="20"/>
        <end position="380"/>
    </location>
</feature>
<feature type="region of interest" description="Disordered" evidence="1">
    <location>
        <begin position="94"/>
        <end position="126"/>
    </location>
</feature>
<evidence type="ECO:0000313" key="6">
    <source>
        <dbReference type="Proteomes" id="UP000677228"/>
    </source>
</evidence>
<evidence type="ECO:0000256" key="2">
    <source>
        <dbReference type="SAM" id="SignalP"/>
    </source>
</evidence>
<dbReference type="InterPro" id="IPR013098">
    <property type="entry name" value="Ig_I-set"/>
</dbReference>
<feature type="compositionally biased region" description="Low complexity" evidence="1">
    <location>
        <begin position="296"/>
        <end position="310"/>
    </location>
</feature>
<feature type="signal peptide" evidence="2">
    <location>
        <begin position="1"/>
        <end position="19"/>
    </location>
</feature>
<comment type="caution">
    <text evidence="4">The sequence shown here is derived from an EMBL/GenBank/DDBJ whole genome shotgun (WGS) entry which is preliminary data.</text>
</comment>
<dbReference type="InterPro" id="IPR013783">
    <property type="entry name" value="Ig-like_fold"/>
</dbReference>
<protein>
    <recommendedName>
        <fullName evidence="3">Ig-like domain-containing protein</fullName>
    </recommendedName>
</protein>
<organism evidence="4 6">
    <name type="scientific">Didymodactylos carnosus</name>
    <dbReference type="NCBI Taxonomy" id="1234261"/>
    <lineage>
        <taxon>Eukaryota</taxon>
        <taxon>Metazoa</taxon>
        <taxon>Spiralia</taxon>
        <taxon>Gnathifera</taxon>
        <taxon>Rotifera</taxon>
        <taxon>Eurotatoria</taxon>
        <taxon>Bdelloidea</taxon>
        <taxon>Philodinida</taxon>
        <taxon>Philodinidae</taxon>
        <taxon>Didymodactylos</taxon>
    </lineage>
</organism>
<dbReference type="EMBL" id="CAJOBA010004619">
    <property type="protein sequence ID" value="CAF3718299.1"/>
    <property type="molecule type" value="Genomic_DNA"/>
</dbReference>
<sequence>MKFYLLLLLIGLAAEVTLSAKLLARSSRELTFRENRRYKRLVKRQLQDCNPANCAVPNCGRDFIAMRLSNECCEKCVPNEYQQSIVQQDPQSQYGYDRYPYQRPQYPSEPSYPYSPPQQQQPQWSQPRVDVYIFGPDDGAKVSDGQSIYFDCEVVAPYQQNVQPRWTRQGNQPLPYKARSAPLEGNRKIVRLTIPDASSSDAGRYECNAGTGNAADSASIDLQVTAGGQYPRPAQPAQPAQPYNPYGDQSGYNQQYPYYPGGYNYPQQPQQPPQPQPNYPYDSNYQPAQPQPPAYDPYNQPGYPYSNENPQQPPNKQPESPPAQDANDDDSDTNEDEDDAPEAAKTTVPAPVEPAKPSAPEPADDAATDYDEGYDDEMTK</sequence>
<name>A0A8S2DP18_9BILA</name>
<dbReference type="EMBL" id="CAJNOK010004614">
    <property type="protein sequence ID" value="CAF0943502.1"/>
    <property type="molecule type" value="Genomic_DNA"/>
</dbReference>
<feature type="compositionally biased region" description="Pro residues" evidence="1">
    <location>
        <begin position="311"/>
        <end position="321"/>
    </location>
</feature>
<feature type="compositionally biased region" description="Acidic residues" evidence="1">
    <location>
        <begin position="362"/>
        <end position="380"/>
    </location>
</feature>
<feature type="compositionally biased region" description="Pro residues" evidence="1">
    <location>
        <begin position="269"/>
        <end position="278"/>
    </location>
</feature>
<feature type="compositionally biased region" description="Acidic residues" evidence="1">
    <location>
        <begin position="326"/>
        <end position="341"/>
    </location>
</feature>
<dbReference type="Pfam" id="PF07679">
    <property type="entry name" value="I-set"/>
    <property type="match status" value="1"/>
</dbReference>
<dbReference type="Proteomes" id="UP000682733">
    <property type="component" value="Unassembled WGS sequence"/>
</dbReference>
<dbReference type="SUPFAM" id="SSF48726">
    <property type="entry name" value="Immunoglobulin"/>
    <property type="match status" value="1"/>
</dbReference>
<dbReference type="Gene3D" id="2.60.40.10">
    <property type="entry name" value="Immunoglobulins"/>
    <property type="match status" value="1"/>
</dbReference>
<accession>A0A8S2DP18</accession>
<dbReference type="SMART" id="SM00409">
    <property type="entry name" value="IG"/>
    <property type="match status" value="1"/>
</dbReference>
<evidence type="ECO:0000313" key="4">
    <source>
        <dbReference type="EMBL" id="CAF0943502.1"/>
    </source>
</evidence>
<feature type="compositionally biased region" description="Low complexity" evidence="1">
    <location>
        <begin position="227"/>
        <end position="268"/>
    </location>
</feature>
<dbReference type="AlphaFoldDB" id="A0A8S2DP18"/>
<feature type="compositionally biased region" description="Low complexity" evidence="1">
    <location>
        <begin position="279"/>
        <end position="288"/>
    </location>
</feature>
<gene>
    <name evidence="4" type="ORF">OVA965_LOCUS11762</name>
    <name evidence="5" type="ORF">TMI583_LOCUS11766</name>
</gene>
<feature type="compositionally biased region" description="Pro residues" evidence="1">
    <location>
        <begin position="351"/>
        <end position="360"/>
    </location>
</feature>
<evidence type="ECO:0000256" key="1">
    <source>
        <dbReference type="SAM" id="MobiDB-lite"/>
    </source>
</evidence>
<reference evidence="4" key="1">
    <citation type="submission" date="2021-02" db="EMBL/GenBank/DDBJ databases">
        <authorList>
            <person name="Nowell W R."/>
        </authorList>
    </citation>
    <scope>NUCLEOTIDE SEQUENCE</scope>
</reference>
<dbReference type="InterPro" id="IPR007110">
    <property type="entry name" value="Ig-like_dom"/>
</dbReference>
<feature type="region of interest" description="Disordered" evidence="1">
    <location>
        <begin position="227"/>
        <end position="380"/>
    </location>
</feature>
<evidence type="ECO:0000313" key="5">
    <source>
        <dbReference type="EMBL" id="CAF3718299.1"/>
    </source>
</evidence>
<evidence type="ECO:0000259" key="3">
    <source>
        <dbReference type="PROSITE" id="PS50835"/>
    </source>
</evidence>